<proteinExistence type="predicted"/>
<sequence>MKKRDKNIIYRHRCYYIKYLKNSIPAGEHSGNFYPSNNNNYCVEIHYECWMYCHNKK</sequence>
<name>H2ECQ8_9VIRU</name>
<organism evidence="1">
    <name type="scientific">Megavirus courdo7</name>
    <dbReference type="NCBI Taxonomy" id="1128135"/>
    <lineage>
        <taxon>Viruses</taxon>
        <taxon>Varidnaviria</taxon>
        <taxon>Bamfordvirae</taxon>
        <taxon>Nucleocytoviricota</taxon>
        <taxon>Megaviricetes</taxon>
        <taxon>Imitervirales</taxon>
        <taxon>Mimiviridae</taxon>
        <taxon>Megamimivirinae</taxon>
        <taxon>Megavirus</taxon>
    </lineage>
</organism>
<protein>
    <submittedName>
        <fullName evidence="1">Uncharacterized protein</fullName>
    </submittedName>
</protein>
<gene>
    <name evidence="1" type="ORF">c7_L1319</name>
</gene>
<reference evidence="1" key="1">
    <citation type="submission" date="2011-10" db="EMBL/GenBank/DDBJ databases">
        <title>Provirophages and transpovirons: unique mobilome of giant viruses.</title>
        <authorList>
            <person name="Desnues C."/>
            <person name="LaScola B."/>
            <person name="Yutin N."/>
            <person name="Fournous G."/>
            <person name="Koonin E."/>
            <person name="Raoult D."/>
        </authorList>
    </citation>
    <scope>NUCLEOTIDE SEQUENCE</scope>
    <source>
        <strain evidence="1">Mv13-c7</strain>
    </source>
</reference>
<accession>H2ECQ8</accession>
<evidence type="ECO:0000313" key="1">
    <source>
        <dbReference type="EMBL" id="AEX62181.1"/>
    </source>
</evidence>
<dbReference type="EMBL" id="JN885993">
    <property type="protein sequence ID" value="AEX62181.1"/>
    <property type="molecule type" value="Genomic_DNA"/>
</dbReference>